<comment type="caution">
    <text evidence="1">The sequence shown here is derived from an EMBL/GenBank/DDBJ whole genome shotgun (WGS) entry which is preliminary data.</text>
</comment>
<reference evidence="1" key="1">
    <citation type="journal article" date="2020" name="ISME J.">
        <title>Gammaproteobacteria mediating utilization of methyl-, sulfur- and petroleum organic compounds in deep ocean hydrothermal plumes.</title>
        <authorList>
            <person name="Zhou Z."/>
            <person name="Liu Y."/>
            <person name="Pan J."/>
            <person name="Cron B.R."/>
            <person name="Toner B.M."/>
            <person name="Anantharaman K."/>
            <person name="Breier J.A."/>
            <person name="Dick G.J."/>
            <person name="Li M."/>
        </authorList>
    </citation>
    <scope>NUCLEOTIDE SEQUENCE</scope>
    <source>
        <strain evidence="1">SZUA-1515</strain>
    </source>
</reference>
<organism evidence="1 2">
    <name type="scientific">Caldiarchaeum subterraneum</name>
    <dbReference type="NCBI Taxonomy" id="311458"/>
    <lineage>
        <taxon>Archaea</taxon>
        <taxon>Nitrososphaerota</taxon>
        <taxon>Candidatus Caldarchaeales</taxon>
        <taxon>Candidatus Caldarchaeaceae</taxon>
        <taxon>Candidatus Caldarchaeum</taxon>
    </lineage>
</organism>
<sequence length="116" mass="13398">MRVVSVASTRHSRTKSERTKVIMKYRITVLEEPPENLGGFELIGLEVKLGKGRLAEFPPNTRVLEVETTQEPLPMDVEVNAKYAKKDDKAMIVRRRSLQFKMEKIEERIKTPRQSS</sequence>
<dbReference type="EMBL" id="DQVM01000144">
    <property type="protein sequence ID" value="HIQ30371.1"/>
    <property type="molecule type" value="Genomic_DNA"/>
</dbReference>
<accession>A0A832ZWY9</accession>
<evidence type="ECO:0000313" key="2">
    <source>
        <dbReference type="Proteomes" id="UP000608579"/>
    </source>
</evidence>
<name>A0A832ZWY9_CALS0</name>
<dbReference type="Proteomes" id="UP000608579">
    <property type="component" value="Unassembled WGS sequence"/>
</dbReference>
<proteinExistence type="predicted"/>
<gene>
    <name evidence="1" type="ORF">EYH45_07400</name>
</gene>
<protein>
    <submittedName>
        <fullName evidence="1">Uncharacterized protein</fullName>
    </submittedName>
</protein>
<dbReference type="AlphaFoldDB" id="A0A832ZWY9"/>
<evidence type="ECO:0000313" key="1">
    <source>
        <dbReference type="EMBL" id="HIQ30371.1"/>
    </source>
</evidence>